<feature type="domain" description="ABC transporter" evidence="5">
    <location>
        <begin position="5"/>
        <end position="233"/>
    </location>
</feature>
<dbReference type="InterPro" id="IPR017871">
    <property type="entry name" value="ABC_transporter-like_CS"/>
</dbReference>
<protein>
    <recommendedName>
        <fullName evidence="5">ABC transporter domain-containing protein</fullName>
    </recommendedName>
</protein>
<dbReference type="Pfam" id="PF00005">
    <property type="entry name" value="ABC_tran"/>
    <property type="match status" value="1"/>
</dbReference>
<gene>
    <name evidence="6" type="ORF">S12H4_12916</name>
</gene>
<dbReference type="AlphaFoldDB" id="X1U365"/>
<dbReference type="PANTHER" id="PTHR43335:SF11">
    <property type="entry name" value="ABC TRANSPORTER RELATED"/>
    <property type="match status" value="1"/>
</dbReference>
<evidence type="ECO:0000259" key="5">
    <source>
        <dbReference type="PROSITE" id="PS50893"/>
    </source>
</evidence>
<dbReference type="Gene3D" id="3.40.50.300">
    <property type="entry name" value="P-loop containing nucleotide triphosphate hydrolases"/>
    <property type="match status" value="1"/>
</dbReference>
<dbReference type="PROSITE" id="PS50893">
    <property type="entry name" value="ABC_TRANSPORTER_2"/>
    <property type="match status" value="1"/>
</dbReference>
<evidence type="ECO:0000256" key="1">
    <source>
        <dbReference type="ARBA" id="ARBA00005417"/>
    </source>
</evidence>
<reference evidence="6" key="1">
    <citation type="journal article" date="2014" name="Front. Microbiol.">
        <title>High frequency of phylogenetically diverse reductive dehalogenase-homologous genes in deep subseafloor sedimentary metagenomes.</title>
        <authorList>
            <person name="Kawai M."/>
            <person name="Futagami T."/>
            <person name="Toyoda A."/>
            <person name="Takaki Y."/>
            <person name="Nishi S."/>
            <person name="Hori S."/>
            <person name="Arai W."/>
            <person name="Tsubouchi T."/>
            <person name="Morono Y."/>
            <person name="Uchiyama I."/>
            <person name="Ito T."/>
            <person name="Fujiyama A."/>
            <person name="Inagaki F."/>
            <person name="Takami H."/>
        </authorList>
    </citation>
    <scope>NUCLEOTIDE SEQUENCE</scope>
    <source>
        <strain evidence="6">Expedition CK06-06</strain>
    </source>
</reference>
<dbReference type="GO" id="GO:0005524">
    <property type="term" value="F:ATP binding"/>
    <property type="evidence" value="ECO:0007669"/>
    <property type="project" value="UniProtKB-KW"/>
</dbReference>
<evidence type="ECO:0000256" key="4">
    <source>
        <dbReference type="ARBA" id="ARBA00022840"/>
    </source>
</evidence>
<evidence type="ECO:0000256" key="3">
    <source>
        <dbReference type="ARBA" id="ARBA00022741"/>
    </source>
</evidence>
<comment type="caution">
    <text evidence="6">The sequence shown here is derived from an EMBL/GenBank/DDBJ whole genome shotgun (WGS) entry which is preliminary data.</text>
</comment>
<organism evidence="6">
    <name type="scientific">marine sediment metagenome</name>
    <dbReference type="NCBI Taxonomy" id="412755"/>
    <lineage>
        <taxon>unclassified sequences</taxon>
        <taxon>metagenomes</taxon>
        <taxon>ecological metagenomes</taxon>
    </lineage>
</organism>
<proteinExistence type="inferred from homology"/>
<dbReference type="PROSITE" id="PS00211">
    <property type="entry name" value="ABC_TRANSPORTER_1"/>
    <property type="match status" value="1"/>
</dbReference>
<keyword evidence="3" id="KW-0547">Nucleotide-binding</keyword>
<name>X1U365_9ZZZZ</name>
<keyword evidence="2" id="KW-0813">Transport</keyword>
<dbReference type="EMBL" id="BARW01006162">
    <property type="protein sequence ID" value="GAI86754.1"/>
    <property type="molecule type" value="Genomic_DNA"/>
</dbReference>
<evidence type="ECO:0000313" key="6">
    <source>
        <dbReference type="EMBL" id="GAI86754.1"/>
    </source>
</evidence>
<dbReference type="InterPro" id="IPR027417">
    <property type="entry name" value="P-loop_NTPase"/>
</dbReference>
<keyword evidence="4" id="KW-0067">ATP-binding</keyword>
<dbReference type="PANTHER" id="PTHR43335">
    <property type="entry name" value="ABC TRANSPORTER, ATP-BINDING PROTEIN"/>
    <property type="match status" value="1"/>
</dbReference>
<sequence length="308" mass="34924">MKPIIETKNLSKWYGNVLGLSDVTLQIEPGITGILGPNGAGKSTFLKLITGQIKPNIGTVRIKGQNIRNNYRLFSIIGFCPEQDFFYEEITGWQFVASLLKLHHFSESEVEIRAQKALEIVELVEDKDRVIRSYSHGMRQRLKFAQAIAHDPEIIVLDEPLSGLDPLGRRKIIHLIKSYKGEGRTIIVSSHVLPEIEAMTKRIILIHQGKIFAQGDIHYIRDLIDTHPHIISIKCSNARQLASKFIQQDYVLKVHFSSSNDSLLIETNNRDKLFSLLPSLFIENKIEADEITSPDDNLQAVFDYLVGK</sequence>
<comment type="similarity">
    <text evidence="1">Belongs to the ABC transporter superfamily.</text>
</comment>
<evidence type="ECO:0000256" key="2">
    <source>
        <dbReference type="ARBA" id="ARBA00022448"/>
    </source>
</evidence>
<dbReference type="InterPro" id="IPR003593">
    <property type="entry name" value="AAA+_ATPase"/>
</dbReference>
<dbReference type="InterPro" id="IPR003439">
    <property type="entry name" value="ABC_transporter-like_ATP-bd"/>
</dbReference>
<dbReference type="SUPFAM" id="SSF52540">
    <property type="entry name" value="P-loop containing nucleoside triphosphate hydrolases"/>
    <property type="match status" value="1"/>
</dbReference>
<accession>X1U365</accession>
<dbReference type="GO" id="GO:0016887">
    <property type="term" value="F:ATP hydrolysis activity"/>
    <property type="evidence" value="ECO:0007669"/>
    <property type="project" value="InterPro"/>
</dbReference>
<dbReference type="CDD" id="cd03230">
    <property type="entry name" value="ABC_DR_subfamily_A"/>
    <property type="match status" value="1"/>
</dbReference>
<dbReference type="SMART" id="SM00382">
    <property type="entry name" value="AAA"/>
    <property type="match status" value="1"/>
</dbReference>